<accession>A0A2R6ABU1</accession>
<dbReference type="EMBL" id="NEXC01000013">
    <property type="protein sequence ID" value="PSN83860.1"/>
    <property type="molecule type" value="Genomic_DNA"/>
</dbReference>
<reference evidence="1 2" key="1">
    <citation type="submission" date="2017-04" db="EMBL/GenBank/DDBJ databases">
        <title>Novel microbial lineages endemic to geothermal iron-oxide mats fill important gaps in the evolutionary history of Archaea.</title>
        <authorList>
            <person name="Jay Z.J."/>
            <person name="Beam J.P."/>
            <person name="Dlakic M."/>
            <person name="Rusch D.B."/>
            <person name="Kozubal M.A."/>
            <person name="Inskeep W.P."/>
        </authorList>
    </citation>
    <scope>NUCLEOTIDE SEQUENCE [LARGE SCALE GENOMIC DNA]</scope>
    <source>
        <strain evidence="1">OSP_D</strain>
    </source>
</reference>
<protein>
    <submittedName>
        <fullName evidence="1">Uncharacterized protein</fullName>
    </submittedName>
</protein>
<comment type="caution">
    <text evidence="1">The sequence shown here is derived from an EMBL/GenBank/DDBJ whole genome shotgun (WGS) entry which is preliminary data.</text>
</comment>
<sequence length="100" mass="11315">MERELKARSLRLGKKGRCIGVVIVEEVFAEKGSSVQELYASKVVFEEMVSAQRVYANEVQLGDGCRIEELYYTTTLKENGRVHYAKPPTRLGKIPEPPWG</sequence>
<dbReference type="Proteomes" id="UP000240880">
    <property type="component" value="Unassembled WGS sequence"/>
</dbReference>
<name>A0A2R6ABU1_9ARCH</name>
<evidence type="ECO:0000313" key="2">
    <source>
        <dbReference type="Proteomes" id="UP000240880"/>
    </source>
</evidence>
<gene>
    <name evidence="1" type="ORF">B9Q01_03235</name>
</gene>
<dbReference type="AlphaFoldDB" id="A0A2R6ABU1"/>
<organism evidence="1 2">
    <name type="scientific">Candidatus Marsarchaeota G1 archaeon OSP_D</name>
    <dbReference type="NCBI Taxonomy" id="1978155"/>
    <lineage>
        <taxon>Archaea</taxon>
        <taxon>Candidatus Marsarchaeota</taxon>
        <taxon>Candidatus Marsarchaeota group 1</taxon>
    </lineage>
</organism>
<proteinExistence type="predicted"/>
<evidence type="ECO:0000313" key="1">
    <source>
        <dbReference type="EMBL" id="PSN83860.1"/>
    </source>
</evidence>